<name>A0A934S460_9BACT</name>
<accession>A0A934S460</accession>
<dbReference type="EMBL" id="JAENIL010000034">
    <property type="protein sequence ID" value="MBK1878703.1"/>
    <property type="molecule type" value="Genomic_DNA"/>
</dbReference>
<proteinExistence type="predicted"/>
<keyword evidence="1" id="KW-1133">Transmembrane helix</keyword>
<evidence type="ECO:0000313" key="2">
    <source>
        <dbReference type="EMBL" id="MBK1878703.1"/>
    </source>
</evidence>
<sequence length="135" mass="15365">MKENEEWQLFERLTDPDLPEEEKLRLEREIASDPEVQARYEAFCILQDWPTLENQESSAAARERLLARIAEEQEDAVTDRELGRLFPIFISGALAAALALAMVNFWEFGDTSEGTLDALFGMPEESEESVIVSQL</sequence>
<keyword evidence="1" id="KW-0472">Membrane</keyword>
<evidence type="ECO:0000313" key="3">
    <source>
        <dbReference type="Proteomes" id="UP000617628"/>
    </source>
</evidence>
<reference evidence="2" key="1">
    <citation type="submission" date="2021-01" db="EMBL/GenBank/DDBJ databases">
        <title>Modified the classification status of verrucomicrobia.</title>
        <authorList>
            <person name="Feng X."/>
        </authorList>
    </citation>
    <scope>NUCLEOTIDE SEQUENCE</scope>
    <source>
        <strain evidence="2">KCTC 13126</strain>
    </source>
</reference>
<organism evidence="2 3">
    <name type="scientific">Pelagicoccus mobilis</name>
    <dbReference type="NCBI Taxonomy" id="415221"/>
    <lineage>
        <taxon>Bacteria</taxon>
        <taxon>Pseudomonadati</taxon>
        <taxon>Verrucomicrobiota</taxon>
        <taxon>Opitutia</taxon>
        <taxon>Puniceicoccales</taxon>
        <taxon>Pelagicoccaceae</taxon>
        <taxon>Pelagicoccus</taxon>
    </lineage>
</organism>
<dbReference type="Proteomes" id="UP000617628">
    <property type="component" value="Unassembled WGS sequence"/>
</dbReference>
<feature type="transmembrane region" description="Helical" evidence="1">
    <location>
        <begin position="85"/>
        <end position="106"/>
    </location>
</feature>
<keyword evidence="1" id="KW-0812">Transmembrane</keyword>
<keyword evidence="3" id="KW-1185">Reference proteome</keyword>
<protein>
    <submittedName>
        <fullName evidence="2">Uncharacterized protein</fullName>
    </submittedName>
</protein>
<dbReference type="AlphaFoldDB" id="A0A934S460"/>
<dbReference type="RefSeq" id="WP_200356915.1">
    <property type="nucleotide sequence ID" value="NZ_JAENIL010000034.1"/>
</dbReference>
<comment type="caution">
    <text evidence="2">The sequence shown here is derived from an EMBL/GenBank/DDBJ whole genome shotgun (WGS) entry which is preliminary data.</text>
</comment>
<gene>
    <name evidence="2" type="ORF">JIN87_17615</name>
</gene>
<evidence type="ECO:0000256" key="1">
    <source>
        <dbReference type="SAM" id="Phobius"/>
    </source>
</evidence>